<feature type="domain" description="CUB" evidence="4">
    <location>
        <begin position="237"/>
        <end position="313"/>
    </location>
</feature>
<dbReference type="SUPFAM" id="SSF49854">
    <property type="entry name" value="Spermadhesin, CUB domain"/>
    <property type="match status" value="3"/>
</dbReference>
<dbReference type="SMART" id="SM00042">
    <property type="entry name" value="CUB"/>
    <property type="match status" value="2"/>
</dbReference>
<reference evidence="6" key="1">
    <citation type="submission" date="2013-09" db="EMBL/GenBank/DDBJ databases">
        <title>The Genome Sequence of Anopheles maculatus species B.</title>
        <authorList>
            <consortium name="The Broad Institute Genomics Platform"/>
            <person name="Neafsey D.E."/>
            <person name="Besansky N."/>
            <person name="Howell P."/>
            <person name="Walton C."/>
            <person name="Young S.K."/>
            <person name="Zeng Q."/>
            <person name="Gargeya S."/>
            <person name="Fitzgerald M."/>
            <person name="Haas B."/>
            <person name="Abouelleil A."/>
            <person name="Allen A.W."/>
            <person name="Alvarado L."/>
            <person name="Arachchi H.M."/>
            <person name="Berlin A.M."/>
            <person name="Chapman S.B."/>
            <person name="Gainer-Dewar J."/>
            <person name="Goldberg J."/>
            <person name="Griggs A."/>
            <person name="Gujja S."/>
            <person name="Hansen M."/>
            <person name="Howarth C."/>
            <person name="Imamovic A."/>
            <person name="Ireland A."/>
            <person name="Larimer J."/>
            <person name="McCowan C."/>
            <person name="Murphy C."/>
            <person name="Pearson M."/>
            <person name="Poon T.W."/>
            <person name="Priest M."/>
            <person name="Roberts A."/>
            <person name="Saif S."/>
            <person name="Shea T."/>
            <person name="Sisk P."/>
            <person name="Sykes S."/>
            <person name="Wortman J."/>
            <person name="Nusbaum C."/>
            <person name="Birren B."/>
        </authorList>
    </citation>
    <scope>NUCLEOTIDE SEQUENCE [LARGE SCALE GENOMIC DNA]</scope>
    <source>
        <strain evidence="6">maculatus3</strain>
    </source>
</reference>
<keyword evidence="2" id="KW-1015">Disulfide bond</keyword>
<feature type="domain" description="CUB" evidence="4">
    <location>
        <begin position="113"/>
        <end position="233"/>
    </location>
</feature>
<evidence type="ECO:0000259" key="4">
    <source>
        <dbReference type="PROSITE" id="PS01180"/>
    </source>
</evidence>
<dbReference type="InterPro" id="IPR000859">
    <property type="entry name" value="CUB_dom"/>
</dbReference>
<sequence>MRIHTPEHFPPDGTYRPALNCRWYIDIPPGQKVTVRFEMLETEHDESCSYDKVQVFRVLNAYHRLALLCGNLTGHAPAIAISGTRHGMILFTTNPYSTTLGKMSALVLYTPDCDKRITLDDHSPSYRLNVVGGGHNHVQDCQYVFQAPSGYTLQIVFDQFHVGSLRNASVSNCTDDFVELRDGGSIFSVLMGRFCGNRTVSPQTTFGGTLHLRYVTDSTFRRGMLFDATVRMVPSLCGPMHHNLTGGAIITLNTPNFGGNSKYPPNTKCLWLLEASEGKQVEIQFRTMDLQQFDESSRQCKDYIGIRDASVGGCREDVYKCLSYTILSFVTLMIYFS</sequence>
<accession>A0A182SMW4</accession>
<dbReference type="Gene3D" id="2.60.120.290">
    <property type="entry name" value="Spermadhesin, CUB domain"/>
    <property type="match status" value="3"/>
</dbReference>
<dbReference type="Pfam" id="PF00431">
    <property type="entry name" value="CUB"/>
    <property type="match status" value="3"/>
</dbReference>
<dbReference type="AlphaFoldDB" id="A0A182SMW4"/>
<evidence type="ECO:0000256" key="3">
    <source>
        <dbReference type="PROSITE-ProRule" id="PRU00059"/>
    </source>
</evidence>
<reference evidence="5" key="2">
    <citation type="submission" date="2020-05" db="UniProtKB">
        <authorList>
            <consortium name="EnsemblMetazoa"/>
        </authorList>
    </citation>
    <scope>IDENTIFICATION</scope>
    <source>
        <strain evidence="5">maculatus3</strain>
    </source>
</reference>
<protein>
    <recommendedName>
        <fullName evidence="4">CUB domain-containing protein</fullName>
    </recommendedName>
</protein>
<evidence type="ECO:0000256" key="1">
    <source>
        <dbReference type="ARBA" id="ARBA00022737"/>
    </source>
</evidence>
<dbReference type="VEuPathDB" id="VectorBase:AMAM009941"/>
<keyword evidence="6" id="KW-1185">Reference proteome</keyword>
<dbReference type="InterPro" id="IPR035914">
    <property type="entry name" value="Sperma_CUB_dom_sf"/>
</dbReference>
<name>A0A182SMW4_9DIPT</name>
<evidence type="ECO:0000313" key="6">
    <source>
        <dbReference type="Proteomes" id="UP000075901"/>
    </source>
</evidence>
<proteinExistence type="predicted"/>
<dbReference type="PROSITE" id="PS01180">
    <property type="entry name" value="CUB"/>
    <property type="match status" value="3"/>
</dbReference>
<keyword evidence="1" id="KW-0677">Repeat</keyword>
<dbReference type="EnsemblMetazoa" id="AMAM009941-RA">
    <property type="protein sequence ID" value="AMAM009941-PA"/>
    <property type="gene ID" value="AMAM009941"/>
</dbReference>
<organism evidence="5 6">
    <name type="scientific">Anopheles maculatus</name>
    <dbReference type="NCBI Taxonomy" id="74869"/>
    <lineage>
        <taxon>Eukaryota</taxon>
        <taxon>Metazoa</taxon>
        <taxon>Ecdysozoa</taxon>
        <taxon>Arthropoda</taxon>
        <taxon>Hexapoda</taxon>
        <taxon>Insecta</taxon>
        <taxon>Pterygota</taxon>
        <taxon>Neoptera</taxon>
        <taxon>Endopterygota</taxon>
        <taxon>Diptera</taxon>
        <taxon>Nematocera</taxon>
        <taxon>Culicoidea</taxon>
        <taxon>Culicidae</taxon>
        <taxon>Anophelinae</taxon>
        <taxon>Anopheles</taxon>
        <taxon>Anopheles maculatus group</taxon>
    </lineage>
</organism>
<dbReference type="PANTHER" id="PTHR24251">
    <property type="entry name" value="OVOCHYMASE-RELATED"/>
    <property type="match status" value="1"/>
</dbReference>
<evidence type="ECO:0000313" key="5">
    <source>
        <dbReference type="EnsemblMetazoa" id="AMAM009941-PA"/>
    </source>
</evidence>
<evidence type="ECO:0000256" key="2">
    <source>
        <dbReference type="ARBA" id="ARBA00023157"/>
    </source>
</evidence>
<comment type="caution">
    <text evidence="3">Lacks conserved residue(s) required for the propagation of feature annotation.</text>
</comment>
<feature type="domain" description="CUB" evidence="4">
    <location>
        <begin position="1"/>
        <end position="109"/>
    </location>
</feature>
<dbReference type="CDD" id="cd00041">
    <property type="entry name" value="CUB"/>
    <property type="match status" value="3"/>
</dbReference>
<dbReference type="Proteomes" id="UP000075901">
    <property type="component" value="Unassembled WGS sequence"/>
</dbReference>